<feature type="compositionally biased region" description="Polar residues" evidence="1">
    <location>
        <begin position="150"/>
        <end position="169"/>
    </location>
</feature>
<organism evidence="2 3">
    <name type="scientific">Punica granatum</name>
    <name type="common">Pomegranate</name>
    <dbReference type="NCBI Taxonomy" id="22663"/>
    <lineage>
        <taxon>Eukaryota</taxon>
        <taxon>Viridiplantae</taxon>
        <taxon>Streptophyta</taxon>
        <taxon>Embryophyta</taxon>
        <taxon>Tracheophyta</taxon>
        <taxon>Spermatophyta</taxon>
        <taxon>Magnoliopsida</taxon>
        <taxon>eudicotyledons</taxon>
        <taxon>Gunneridae</taxon>
        <taxon>Pentapetalae</taxon>
        <taxon>rosids</taxon>
        <taxon>malvids</taxon>
        <taxon>Myrtales</taxon>
        <taxon>Lythraceae</taxon>
        <taxon>Punica</taxon>
    </lineage>
</organism>
<sequence>MQKSKVGIDPKGLQFARGAYRMNCMVQRCLPSGLAGCTSACFAGLQGARALARRVASTPFWPTGFLREDLRPKLGLLFTTRQSEANVRAQSHERQEKSWANRHPGTTGVVEQASDDLLELYGAPQMTFRWKPTPPGESSGHIHGKRRSQRFPNTSRHPGNTKKTSVTSL</sequence>
<evidence type="ECO:0000313" key="3">
    <source>
        <dbReference type="Proteomes" id="UP000233551"/>
    </source>
</evidence>
<evidence type="ECO:0000256" key="1">
    <source>
        <dbReference type="SAM" id="MobiDB-lite"/>
    </source>
</evidence>
<protein>
    <submittedName>
        <fullName evidence="2">Uncharacterized protein</fullName>
    </submittedName>
</protein>
<feature type="region of interest" description="Disordered" evidence="1">
    <location>
        <begin position="127"/>
        <end position="169"/>
    </location>
</feature>
<accession>A0A2I0KZ30</accession>
<name>A0A2I0KZ30_PUNGR</name>
<feature type="region of interest" description="Disordered" evidence="1">
    <location>
        <begin position="86"/>
        <end position="107"/>
    </location>
</feature>
<gene>
    <name evidence="2" type="ORF">CRG98_005878</name>
</gene>
<dbReference type="EMBL" id="PGOL01000259">
    <property type="protein sequence ID" value="PKI73729.1"/>
    <property type="molecule type" value="Genomic_DNA"/>
</dbReference>
<proteinExistence type="predicted"/>
<dbReference type="Proteomes" id="UP000233551">
    <property type="component" value="Unassembled WGS sequence"/>
</dbReference>
<feature type="compositionally biased region" description="Basic and acidic residues" evidence="1">
    <location>
        <begin position="90"/>
        <end position="99"/>
    </location>
</feature>
<reference evidence="2 3" key="1">
    <citation type="submission" date="2017-11" db="EMBL/GenBank/DDBJ databases">
        <title>De-novo sequencing of pomegranate (Punica granatum L.) genome.</title>
        <authorList>
            <person name="Akparov Z."/>
            <person name="Amiraslanov A."/>
            <person name="Hajiyeva S."/>
            <person name="Abbasov M."/>
            <person name="Kaur K."/>
            <person name="Hamwieh A."/>
            <person name="Solovyev V."/>
            <person name="Salamov A."/>
            <person name="Braich B."/>
            <person name="Kosarev P."/>
            <person name="Mahmoud A."/>
            <person name="Hajiyev E."/>
            <person name="Babayeva S."/>
            <person name="Izzatullayeva V."/>
            <person name="Mammadov A."/>
            <person name="Mammadov A."/>
            <person name="Sharifova S."/>
            <person name="Ojaghi J."/>
            <person name="Eynullazada K."/>
            <person name="Bayramov B."/>
            <person name="Abdulazimova A."/>
            <person name="Shahmuradov I."/>
        </authorList>
    </citation>
    <scope>NUCLEOTIDE SEQUENCE [LARGE SCALE GENOMIC DNA]</scope>
    <source>
        <strain evidence="3">cv. AG2017</strain>
        <tissue evidence="2">Leaf</tissue>
    </source>
</reference>
<evidence type="ECO:0000313" key="2">
    <source>
        <dbReference type="EMBL" id="PKI73729.1"/>
    </source>
</evidence>
<keyword evidence="3" id="KW-1185">Reference proteome</keyword>
<dbReference type="AlphaFoldDB" id="A0A2I0KZ30"/>
<comment type="caution">
    <text evidence="2">The sequence shown here is derived from an EMBL/GenBank/DDBJ whole genome shotgun (WGS) entry which is preliminary data.</text>
</comment>